<dbReference type="EMBL" id="JAPMLT010000002">
    <property type="protein sequence ID" value="MCX7569514.1"/>
    <property type="molecule type" value="Genomic_DNA"/>
</dbReference>
<sequence>MTQLGASPYTALDQIPIGRRIREIMAEKGKYYSLAAMSKRLGTNRETFRSMLNGQREIYNFELEKIATDLKITVARIRQTDCTEIGNRLKELLNKQSYPEEALVLSLQLLATSKGVTERCYARLRVGFAQFLNKSYEHAHDSLIEAYQQAVYIEKEYGDTDLYSLVLNALMDVYTALGNYLNASKILREVESVFQEDPTRRSAICYQHAKIRESAKDIQGAKKFAYQSVHHAMQANKRTLIGKTKVNAAHYEYLTQNYEQAQELLEQAIDDLEEDVFSQQIARKELVKTLIKLNRNQAAAVWIQSTLSSLTDQRVSPLRGKLLVLLSRALDEPTHAELVFQEEEYSRNVRYVACRYLMHHFRGKGDSTKFIYYYERGEELSSSSMDILDEGAL</sequence>
<dbReference type="Gene3D" id="1.10.260.40">
    <property type="entry name" value="lambda repressor-like DNA-binding domains"/>
    <property type="match status" value="1"/>
</dbReference>
<dbReference type="InterPro" id="IPR011990">
    <property type="entry name" value="TPR-like_helical_dom_sf"/>
</dbReference>
<dbReference type="Gene3D" id="1.25.40.10">
    <property type="entry name" value="Tetratricopeptide repeat domain"/>
    <property type="match status" value="1"/>
</dbReference>
<gene>
    <name evidence="1" type="ORF">OS242_06030</name>
</gene>
<evidence type="ECO:0000313" key="1">
    <source>
        <dbReference type="EMBL" id="MCX7569514.1"/>
    </source>
</evidence>
<organism evidence="1 2">
    <name type="scientific">Tumebacillus lacus</name>
    <dbReference type="NCBI Taxonomy" id="2995335"/>
    <lineage>
        <taxon>Bacteria</taxon>
        <taxon>Bacillati</taxon>
        <taxon>Bacillota</taxon>
        <taxon>Bacilli</taxon>
        <taxon>Bacillales</taxon>
        <taxon>Alicyclobacillaceae</taxon>
        <taxon>Tumebacillus</taxon>
    </lineage>
</organism>
<dbReference type="Proteomes" id="UP001208017">
    <property type="component" value="Unassembled WGS sequence"/>
</dbReference>
<dbReference type="SUPFAM" id="SSF47413">
    <property type="entry name" value="lambda repressor-like DNA-binding domains"/>
    <property type="match status" value="1"/>
</dbReference>
<dbReference type="RefSeq" id="WP_267150754.1">
    <property type="nucleotide sequence ID" value="NZ_JAPMLT010000002.1"/>
</dbReference>
<protein>
    <submittedName>
        <fullName evidence="1">Helix-turn-helix transcriptional regulator</fullName>
    </submittedName>
</protein>
<dbReference type="InterPro" id="IPR010982">
    <property type="entry name" value="Lambda_DNA-bd_dom_sf"/>
</dbReference>
<accession>A0ABT3WXW9</accession>
<keyword evidence="2" id="KW-1185">Reference proteome</keyword>
<name>A0ABT3WXW9_9BACL</name>
<dbReference type="SUPFAM" id="SSF48452">
    <property type="entry name" value="TPR-like"/>
    <property type="match status" value="1"/>
</dbReference>
<proteinExistence type="predicted"/>
<comment type="caution">
    <text evidence="1">The sequence shown here is derived from an EMBL/GenBank/DDBJ whole genome shotgun (WGS) entry which is preliminary data.</text>
</comment>
<evidence type="ECO:0000313" key="2">
    <source>
        <dbReference type="Proteomes" id="UP001208017"/>
    </source>
</evidence>
<reference evidence="1 2" key="1">
    <citation type="submission" date="2022-11" db="EMBL/GenBank/DDBJ databases">
        <title>Study of microbial diversity in lake waters.</title>
        <authorList>
            <person name="Zhang J."/>
        </authorList>
    </citation>
    <scope>NUCLEOTIDE SEQUENCE [LARGE SCALE GENOMIC DNA]</scope>
    <source>
        <strain evidence="1 2">DT12</strain>
    </source>
</reference>